<evidence type="ECO:0000256" key="5">
    <source>
        <dbReference type="ARBA" id="ARBA00022989"/>
    </source>
</evidence>
<evidence type="ECO:0000259" key="9">
    <source>
        <dbReference type="PROSITE" id="PS50850"/>
    </source>
</evidence>
<keyword evidence="3" id="KW-0813">Transport</keyword>
<keyword evidence="4 8" id="KW-0812">Transmembrane</keyword>
<comment type="caution">
    <text evidence="10">The sequence shown here is derived from an EMBL/GenBank/DDBJ whole genome shotgun (WGS) entry which is preliminary data.</text>
</comment>
<name>A0ABP0B0D6_9PEZI</name>
<feature type="transmembrane region" description="Helical" evidence="8">
    <location>
        <begin position="346"/>
        <end position="365"/>
    </location>
</feature>
<feature type="transmembrane region" description="Helical" evidence="8">
    <location>
        <begin position="197"/>
        <end position="217"/>
    </location>
</feature>
<proteinExistence type="inferred from homology"/>
<dbReference type="InterPro" id="IPR020846">
    <property type="entry name" value="MFS_dom"/>
</dbReference>
<feature type="transmembrane region" description="Helical" evidence="8">
    <location>
        <begin position="402"/>
        <end position="427"/>
    </location>
</feature>
<dbReference type="Pfam" id="PF07690">
    <property type="entry name" value="MFS_1"/>
    <property type="match status" value="1"/>
</dbReference>
<evidence type="ECO:0000313" key="10">
    <source>
        <dbReference type="EMBL" id="CAK7212985.1"/>
    </source>
</evidence>
<dbReference type="CDD" id="cd17352">
    <property type="entry name" value="MFS_MCT_SLC16"/>
    <property type="match status" value="1"/>
</dbReference>
<feature type="domain" description="Major facilitator superfamily (MFS) profile" evidence="9">
    <location>
        <begin position="102"/>
        <end position="501"/>
    </location>
</feature>
<dbReference type="PROSITE" id="PS50850">
    <property type="entry name" value="MFS"/>
    <property type="match status" value="1"/>
</dbReference>
<sequence length="501" mass="53098">MSDIKESKVSVPGNATDTDDNTLADIERPTPAAAIAESNASGIRNKETDPEKNSTAPASSGGDDDDEDDDVDVVEGIPPGGADLAQTASFSFADVPDGGYRAWLVVFGAWCTSFCSFGWINSVGIFQEYYETGPLSSYSSSTISWIPSLQIFFIMAMGPIVGRLFDAYGPRHVILAGTLLNVFGLMMASISKEYYQFLLSQGVCSAIGVSAIFQPALSCIPGWFNKRRGIAYGVVSTGSSLGGVIFPIMVSRLIDNIGYGWAMRACAFLILGLLIIANLTVHSRFHAHPNFKRGQGLTREQMIAPFVEPGFALLLLGMFFLTFGIFVPITYIPVSALATGNVSATLAQYTVSILNALSLFGRLLSGWASDRIGKYNAFVTSCYATGVVVLALWIPGTSKSAILAFSALFGFFSGAYISLIASLVAQVSPHKEMGYRTGLVFLVASIPGLITSPIAGAILAGGNGSNWVGVKVFAGVFLLVGSSITLAARFKYAGFGLKTVF</sequence>
<comment type="similarity">
    <text evidence="2">Belongs to the major facilitator superfamily. Monocarboxylate porter (TC 2.A.1.13) family.</text>
</comment>
<dbReference type="Proteomes" id="UP001642406">
    <property type="component" value="Unassembled WGS sequence"/>
</dbReference>
<feature type="compositionally biased region" description="Acidic residues" evidence="7">
    <location>
        <begin position="62"/>
        <end position="73"/>
    </location>
</feature>
<dbReference type="InterPro" id="IPR011701">
    <property type="entry name" value="MFS"/>
</dbReference>
<feature type="transmembrane region" description="Helical" evidence="8">
    <location>
        <begin position="261"/>
        <end position="281"/>
    </location>
</feature>
<feature type="transmembrane region" description="Helical" evidence="8">
    <location>
        <begin position="142"/>
        <end position="161"/>
    </location>
</feature>
<gene>
    <name evidence="10" type="ORF">SBRCBS47491_001649</name>
</gene>
<feature type="transmembrane region" description="Helical" evidence="8">
    <location>
        <begin position="377"/>
        <end position="396"/>
    </location>
</feature>
<protein>
    <recommendedName>
        <fullName evidence="9">Major facilitator superfamily (MFS) profile domain-containing protein</fullName>
    </recommendedName>
</protein>
<reference evidence="10 11" key="1">
    <citation type="submission" date="2024-01" db="EMBL/GenBank/DDBJ databases">
        <authorList>
            <person name="Allen C."/>
            <person name="Tagirdzhanova G."/>
        </authorList>
    </citation>
    <scope>NUCLEOTIDE SEQUENCE [LARGE SCALE GENOMIC DNA]</scope>
</reference>
<comment type="subcellular location">
    <subcellularLocation>
        <location evidence="1">Membrane</location>
        <topology evidence="1">Multi-pass membrane protein</topology>
    </subcellularLocation>
</comment>
<feature type="transmembrane region" description="Helical" evidence="8">
    <location>
        <begin position="229"/>
        <end position="249"/>
    </location>
</feature>
<organism evidence="10 11">
    <name type="scientific">Sporothrix bragantina</name>
    <dbReference type="NCBI Taxonomy" id="671064"/>
    <lineage>
        <taxon>Eukaryota</taxon>
        <taxon>Fungi</taxon>
        <taxon>Dikarya</taxon>
        <taxon>Ascomycota</taxon>
        <taxon>Pezizomycotina</taxon>
        <taxon>Sordariomycetes</taxon>
        <taxon>Sordariomycetidae</taxon>
        <taxon>Ophiostomatales</taxon>
        <taxon>Ophiostomataceae</taxon>
        <taxon>Sporothrix</taxon>
    </lineage>
</organism>
<feature type="transmembrane region" description="Helical" evidence="8">
    <location>
        <begin position="467"/>
        <end position="488"/>
    </location>
</feature>
<dbReference type="Gene3D" id="1.20.1250.20">
    <property type="entry name" value="MFS general substrate transporter like domains"/>
    <property type="match status" value="2"/>
</dbReference>
<dbReference type="SUPFAM" id="SSF103473">
    <property type="entry name" value="MFS general substrate transporter"/>
    <property type="match status" value="1"/>
</dbReference>
<feature type="region of interest" description="Disordered" evidence="7">
    <location>
        <begin position="1"/>
        <end position="82"/>
    </location>
</feature>
<evidence type="ECO:0000256" key="8">
    <source>
        <dbReference type="SAM" id="Phobius"/>
    </source>
</evidence>
<keyword evidence="6 8" id="KW-0472">Membrane</keyword>
<dbReference type="InterPro" id="IPR050327">
    <property type="entry name" value="Proton-linked_MCT"/>
</dbReference>
<evidence type="ECO:0000256" key="2">
    <source>
        <dbReference type="ARBA" id="ARBA00006727"/>
    </source>
</evidence>
<accession>A0ABP0B0D6</accession>
<evidence type="ECO:0000256" key="6">
    <source>
        <dbReference type="ARBA" id="ARBA00023136"/>
    </source>
</evidence>
<dbReference type="InterPro" id="IPR036259">
    <property type="entry name" value="MFS_trans_sf"/>
</dbReference>
<dbReference type="PANTHER" id="PTHR11360">
    <property type="entry name" value="MONOCARBOXYLATE TRANSPORTER"/>
    <property type="match status" value="1"/>
</dbReference>
<evidence type="ECO:0000256" key="1">
    <source>
        <dbReference type="ARBA" id="ARBA00004141"/>
    </source>
</evidence>
<evidence type="ECO:0000256" key="4">
    <source>
        <dbReference type="ARBA" id="ARBA00022692"/>
    </source>
</evidence>
<keyword evidence="5 8" id="KW-1133">Transmembrane helix</keyword>
<evidence type="ECO:0000256" key="7">
    <source>
        <dbReference type="SAM" id="MobiDB-lite"/>
    </source>
</evidence>
<feature type="transmembrane region" description="Helical" evidence="8">
    <location>
        <begin position="102"/>
        <end position="122"/>
    </location>
</feature>
<feature type="transmembrane region" description="Helical" evidence="8">
    <location>
        <begin position="439"/>
        <end position="461"/>
    </location>
</feature>
<evidence type="ECO:0000256" key="3">
    <source>
        <dbReference type="ARBA" id="ARBA00022448"/>
    </source>
</evidence>
<feature type="transmembrane region" description="Helical" evidence="8">
    <location>
        <begin position="302"/>
        <end position="326"/>
    </location>
</feature>
<evidence type="ECO:0000313" key="11">
    <source>
        <dbReference type="Proteomes" id="UP001642406"/>
    </source>
</evidence>
<dbReference type="EMBL" id="CAWUHC010000009">
    <property type="protein sequence ID" value="CAK7212985.1"/>
    <property type="molecule type" value="Genomic_DNA"/>
</dbReference>
<feature type="transmembrane region" description="Helical" evidence="8">
    <location>
        <begin position="173"/>
        <end position="191"/>
    </location>
</feature>
<keyword evidence="11" id="KW-1185">Reference proteome</keyword>
<dbReference type="PANTHER" id="PTHR11360:SF224">
    <property type="entry name" value="MAJOR FACILITATOR SUPERFAMILY (MFS) PROFILE DOMAIN-CONTAINING PROTEIN-RELATED"/>
    <property type="match status" value="1"/>
</dbReference>